<dbReference type="GO" id="GO:0005886">
    <property type="term" value="C:plasma membrane"/>
    <property type="evidence" value="ECO:0007669"/>
    <property type="project" value="UniProtKB-SubCell"/>
</dbReference>
<dbReference type="Gene3D" id="1.20.1560.10">
    <property type="entry name" value="ABC transporter type 1, transmembrane domain"/>
    <property type="match status" value="1"/>
</dbReference>
<evidence type="ECO:0000256" key="3">
    <source>
        <dbReference type="ARBA" id="ARBA00022475"/>
    </source>
</evidence>
<dbReference type="PROSITE" id="PS50929">
    <property type="entry name" value="ABC_TM1F"/>
    <property type="match status" value="1"/>
</dbReference>
<evidence type="ECO:0000256" key="9">
    <source>
        <dbReference type="SAM" id="Phobius"/>
    </source>
</evidence>
<feature type="transmembrane region" description="Helical" evidence="9">
    <location>
        <begin position="72"/>
        <end position="99"/>
    </location>
</feature>
<dbReference type="GO" id="GO:0015421">
    <property type="term" value="F:ABC-type oligopeptide transporter activity"/>
    <property type="evidence" value="ECO:0007669"/>
    <property type="project" value="TreeGrafter"/>
</dbReference>
<dbReference type="eggNOG" id="COG1132">
    <property type="taxonomic scope" value="Bacteria"/>
</dbReference>
<dbReference type="InterPro" id="IPR017871">
    <property type="entry name" value="ABC_transporter-like_CS"/>
</dbReference>
<dbReference type="AlphaFoldDB" id="A0A074KWI6"/>
<dbReference type="InterPro" id="IPR036640">
    <property type="entry name" value="ABC1_TM_sf"/>
</dbReference>
<reference evidence="12 13" key="1">
    <citation type="submission" date="2014-04" db="EMBL/GenBank/DDBJ databases">
        <title>Characterization and application of a salt tolerant electro-active bacterium.</title>
        <authorList>
            <person name="Yang L."/>
            <person name="Wei S."/>
            <person name="Tay Q.X.M."/>
        </authorList>
    </citation>
    <scope>NUCLEOTIDE SEQUENCE [LARGE SCALE GENOMIC DNA]</scope>
    <source>
        <strain evidence="12 13">LY1</strain>
    </source>
</reference>
<dbReference type="Gene3D" id="3.40.50.300">
    <property type="entry name" value="P-loop containing nucleotide triphosphate hydrolases"/>
    <property type="match status" value="1"/>
</dbReference>
<dbReference type="SUPFAM" id="SSF52540">
    <property type="entry name" value="P-loop containing nucleoside triphosphate hydrolases"/>
    <property type="match status" value="1"/>
</dbReference>
<dbReference type="SUPFAM" id="SSF90123">
    <property type="entry name" value="ABC transporter transmembrane region"/>
    <property type="match status" value="1"/>
</dbReference>
<evidence type="ECO:0000256" key="6">
    <source>
        <dbReference type="ARBA" id="ARBA00022840"/>
    </source>
</evidence>
<evidence type="ECO:0008006" key="14">
    <source>
        <dbReference type="Google" id="ProtNLM"/>
    </source>
</evidence>
<dbReference type="GO" id="GO:0005524">
    <property type="term" value="F:ATP binding"/>
    <property type="evidence" value="ECO:0007669"/>
    <property type="project" value="UniProtKB-KW"/>
</dbReference>
<protein>
    <recommendedName>
        <fullName evidence="14">ABC transporter ATP-binding protein</fullName>
    </recommendedName>
</protein>
<keyword evidence="13" id="KW-1185">Reference proteome</keyword>
<evidence type="ECO:0000313" key="13">
    <source>
        <dbReference type="Proteomes" id="UP000027821"/>
    </source>
</evidence>
<comment type="subcellular location">
    <subcellularLocation>
        <location evidence="1">Cell membrane</location>
        <topology evidence="1">Multi-pass membrane protein</topology>
    </subcellularLocation>
</comment>
<dbReference type="PANTHER" id="PTHR43394:SF1">
    <property type="entry name" value="ATP-BINDING CASSETTE SUB-FAMILY B MEMBER 10, MITOCHONDRIAL"/>
    <property type="match status" value="1"/>
</dbReference>
<evidence type="ECO:0000259" key="11">
    <source>
        <dbReference type="PROSITE" id="PS50929"/>
    </source>
</evidence>
<evidence type="ECO:0000256" key="7">
    <source>
        <dbReference type="ARBA" id="ARBA00022989"/>
    </source>
</evidence>
<dbReference type="InterPro" id="IPR003593">
    <property type="entry name" value="AAA+_ATPase"/>
</dbReference>
<feature type="transmembrane region" description="Helical" evidence="9">
    <location>
        <begin position="21"/>
        <end position="45"/>
    </location>
</feature>
<feature type="domain" description="ABC transmembrane type-1" evidence="11">
    <location>
        <begin position="63"/>
        <end position="321"/>
    </location>
</feature>
<feature type="transmembrane region" description="Helical" evidence="9">
    <location>
        <begin position="181"/>
        <end position="200"/>
    </location>
</feature>
<feature type="domain" description="ABC transporter" evidence="10">
    <location>
        <begin position="355"/>
        <end position="590"/>
    </location>
</feature>
<evidence type="ECO:0000259" key="10">
    <source>
        <dbReference type="PROSITE" id="PS50893"/>
    </source>
</evidence>
<evidence type="ECO:0000256" key="5">
    <source>
        <dbReference type="ARBA" id="ARBA00022741"/>
    </source>
</evidence>
<keyword evidence="5" id="KW-0547">Nucleotide-binding</keyword>
<keyword evidence="2" id="KW-0813">Transport</keyword>
<keyword evidence="8 9" id="KW-0472">Membrane</keyword>
<comment type="caution">
    <text evidence="12">The sequence shown here is derived from an EMBL/GenBank/DDBJ whole genome shotgun (WGS) entry which is preliminary data.</text>
</comment>
<dbReference type="InterPro" id="IPR027417">
    <property type="entry name" value="P-loop_NTPase"/>
</dbReference>
<dbReference type="GO" id="GO:0016887">
    <property type="term" value="F:ATP hydrolysis activity"/>
    <property type="evidence" value="ECO:0007669"/>
    <property type="project" value="InterPro"/>
</dbReference>
<dbReference type="STRING" id="1048983.EL17_17715"/>
<dbReference type="InterPro" id="IPR039421">
    <property type="entry name" value="Type_1_exporter"/>
</dbReference>
<dbReference type="Pfam" id="PF00664">
    <property type="entry name" value="ABC_membrane"/>
    <property type="match status" value="1"/>
</dbReference>
<evidence type="ECO:0000256" key="1">
    <source>
        <dbReference type="ARBA" id="ARBA00004651"/>
    </source>
</evidence>
<dbReference type="InterPro" id="IPR003439">
    <property type="entry name" value="ABC_transporter-like_ATP-bd"/>
</dbReference>
<dbReference type="PROSITE" id="PS00211">
    <property type="entry name" value="ABC_TRANSPORTER_1"/>
    <property type="match status" value="1"/>
</dbReference>
<dbReference type="FunFam" id="3.40.50.300:FF:000299">
    <property type="entry name" value="ABC transporter ATP-binding protein/permease"/>
    <property type="match status" value="1"/>
</dbReference>
<gene>
    <name evidence="12" type="ORF">EL17_17715</name>
</gene>
<keyword evidence="3" id="KW-1003">Cell membrane</keyword>
<dbReference type="PROSITE" id="PS50893">
    <property type="entry name" value="ABC_TRANSPORTER_2"/>
    <property type="match status" value="1"/>
</dbReference>
<accession>A0A074KWI6</accession>
<dbReference type="EMBL" id="JMIH01000024">
    <property type="protein sequence ID" value="KEO72575.1"/>
    <property type="molecule type" value="Genomic_DNA"/>
</dbReference>
<sequence length="593" mass="67237">MKKFIIKYFSSFAYFYVHLRHRLFIALGLSLTVGVLDGFGIAMFLPLLESTDGQASSDDMGGMGFLVDFMEWIGLGTGINAVLFMLIFFFCLKGIFYFGSSYYSVFLKKYFVTKMRFDNIDRLSNFKYKSFVQTDTGRIQNTFSGEVSRVMQAYTYYFNTIQSFIMVVVYSAMAFFANAQFAFFVLLGGALTNFIYSKIYKLTKKLSRELTAGAHVYQGLLIQKVAFFKYLKATGLIYRFGNKLKQNIRTVEDIGIRMGKLSAILSGSREPLVVTVVAVVILVQVNFFETSMGVIILSLLFFYRALSYIMGLQNSWNQFISTSGSLENMTSFMRELSKSEEKFGPVKDFTFRNAITLENMSFNYGNTAILKDINLKLNKNETIAFVGESGSGKTTLVNVLTGLMNPDEGKIFIDDVDRSSLDMRVFSQKIGYITQEPVIFDDTVFNNITFWDEPTPENKAKFWDALEKASISEFVRELEEKENAELGSNGIMVSGGQKQRLSIARELYKDIEILIMDEATSALDSETEKAIQKNIDALKGRYTILIVAHRLSTIKNADKIVLLQKGYVKGIGNFYDLTQQSNIFKNMVSLQEI</sequence>
<dbReference type="InterPro" id="IPR011527">
    <property type="entry name" value="ABC1_TM_dom"/>
</dbReference>
<dbReference type="Pfam" id="PF00005">
    <property type="entry name" value="ABC_tran"/>
    <property type="match status" value="1"/>
</dbReference>
<keyword evidence="6" id="KW-0067">ATP-binding</keyword>
<dbReference type="PANTHER" id="PTHR43394">
    <property type="entry name" value="ATP-DEPENDENT PERMEASE MDL1, MITOCHONDRIAL"/>
    <property type="match status" value="1"/>
</dbReference>
<evidence type="ECO:0000256" key="4">
    <source>
        <dbReference type="ARBA" id="ARBA00022692"/>
    </source>
</evidence>
<keyword evidence="4 9" id="KW-0812">Transmembrane</keyword>
<feature type="transmembrane region" description="Helical" evidence="9">
    <location>
        <begin position="156"/>
        <end position="175"/>
    </location>
</feature>
<evidence type="ECO:0000256" key="8">
    <source>
        <dbReference type="ARBA" id="ARBA00023136"/>
    </source>
</evidence>
<evidence type="ECO:0000256" key="2">
    <source>
        <dbReference type="ARBA" id="ARBA00022448"/>
    </source>
</evidence>
<dbReference type="Proteomes" id="UP000027821">
    <property type="component" value="Unassembled WGS sequence"/>
</dbReference>
<keyword evidence="7 9" id="KW-1133">Transmembrane helix</keyword>
<dbReference type="SMART" id="SM00382">
    <property type="entry name" value="AAA"/>
    <property type="match status" value="1"/>
</dbReference>
<proteinExistence type="predicted"/>
<evidence type="ECO:0000313" key="12">
    <source>
        <dbReference type="EMBL" id="KEO72575.1"/>
    </source>
</evidence>
<name>A0A074KWI6_9BACT</name>
<organism evidence="12 13">
    <name type="scientific">Anditalea andensis</name>
    <dbReference type="NCBI Taxonomy" id="1048983"/>
    <lineage>
        <taxon>Bacteria</taxon>
        <taxon>Pseudomonadati</taxon>
        <taxon>Bacteroidota</taxon>
        <taxon>Cytophagia</taxon>
        <taxon>Cytophagales</taxon>
        <taxon>Cytophagaceae</taxon>
        <taxon>Anditalea</taxon>
    </lineage>
</organism>